<proteinExistence type="predicted"/>
<dbReference type="Proteomes" id="UP000076532">
    <property type="component" value="Unassembled WGS sequence"/>
</dbReference>
<evidence type="ECO:0000313" key="3">
    <source>
        <dbReference type="Proteomes" id="UP000076532"/>
    </source>
</evidence>
<feature type="compositionally biased region" description="Low complexity" evidence="1">
    <location>
        <begin position="158"/>
        <end position="172"/>
    </location>
</feature>
<evidence type="ECO:0000256" key="1">
    <source>
        <dbReference type="SAM" id="MobiDB-lite"/>
    </source>
</evidence>
<organism evidence="2 3">
    <name type="scientific">Athelia psychrophila</name>
    <dbReference type="NCBI Taxonomy" id="1759441"/>
    <lineage>
        <taxon>Eukaryota</taxon>
        <taxon>Fungi</taxon>
        <taxon>Dikarya</taxon>
        <taxon>Basidiomycota</taxon>
        <taxon>Agaricomycotina</taxon>
        <taxon>Agaricomycetes</taxon>
        <taxon>Agaricomycetidae</taxon>
        <taxon>Atheliales</taxon>
        <taxon>Atheliaceae</taxon>
        <taxon>Athelia</taxon>
    </lineage>
</organism>
<feature type="compositionally biased region" description="Basic and acidic residues" evidence="1">
    <location>
        <begin position="216"/>
        <end position="233"/>
    </location>
</feature>
<dbReference type="AlphaFoldDB" id="A0A167SZL7"/>
<feature type="region of interest" description="Disordered" evidence="1">
    <location>
        <begin position="146"/>
        <end position="233"/>
    </location>
</feature>
<feature type="compositionally biased region" description="Basic and acidic residues" evidence="1">
    <location>
        <begin position="198"/>
        <end position="209"/>
    </location>
</feature>
<keyword evidence="3" id="KW-1185">Reference proteome</keyword>
<name>A0A167SZL7_9AGAM</name>
<protein>
    <submittedName>
        <fullName evidence="2">Uncharacterized protein</fullName>
    </submittedName>
</protein>
<reference evidence="2 3" key="1">
    <citation type="journal article" date="2016" name="Mol. Biol. Evol.">
        <title>Comparative Genomics of Early-Diverging Mushroom-Forming Fungi Provides Insights into the Origins of Lignocellulose Decay Capabilities.</title>
        <authorList>
            <person name="Nagy L.G."/>
            <person name="Riley R."/>
            <person name="Tritt A."/>
            <person name="Adam C."/>
            <person name="Daum C."/>
            <person name="Floudas D."/>
            <person name="Sun H."/>
            <person name="Yadav J.S."/>
            <person name="Pangilinan J."/>
            <person name="Larsson K.H."/>
            <person name="Matsuura K."/>
            <person name="Barry K."/>
            <person name="Labutti K."/>
            <person name="Kuo R."/>
            <person name="Ohm R.A."/>
            <person name="Bhattacharya S.S."/>
            <person name="Shirouzu T."/>
            <person name="Yoshinaga Y."/>
            <person name="Martin F.M."/>
            <person name="Grigoriev I.V."/>
            <person name="Hibbett D.S."/>
        </authorList>
    </citation>
    <scope>NUCLEOTIDE SEQUENCE [LARGE SCALE GENOMIC DNA]</scope>
    <source>
        <strain evidence="2 3">CBS 109695</strain>
    </source>
</reference>
<accession>A0A167SZL7</accession>
<gene>
    <name evidence="2" type="ORF">FIBSPDRAFT_905878</name>
</gene>
<feature type="compositionally biased region" description="Acidic residues" evidence="1">
    <location>
        <begin position="175"/>
        <end position="184"/>
    </location>
</feature>
<evidence type="ECO:0000313" key="2">
    <source>
        <dbReference type="EMBL" id="KZP02408.1"/>
    </source>
</evidence>
<sequence length="233" mass="24903">MCMGVDIAGFQAAVDARFLAQMQGRDLSVGWAPGLVDVRGSLEAPGINHVLAEWEPETVAAVASGEITEEDYSWMMSALPALPDVPDDTYNGAMVAPLLASDDYNVALDHEGFFEFSNVPPSSDRAVDVANAMDVGGTWGESLRGGLASSSLHMPDRSSSAPSSSSSSSSSKSEPEEEWSEVDWEPALATAPSPLPRVFDEQSELEHTRQRSGLPKYDRLETIGKEGLRGWAG</sequence>
<dbReference type="EMBL" id="KV418600">
    <property type="protein sequence ID" value="KZP02408.1"/>
    <property type="molecule type" value="Genomic_DNA"/>
</dbReference>